<accession>A0A6L3SSV2</accession>
<feature type="domain" description="Cell wall hydrolase SleB" evidence="2">
    <location>
        <begin position="68"/>
        <end position="164"/>
    </location>
</feature>
<sequence>MRGFKGTNTIAVLGLIMALPSLGACGLPPNTDLTTGSIGRHKPLAAATTADRECLARAMYFESKRADQDGLLAVGTVVMNRLEAAAYPDRICDVVGQPRQFATGVLTKPMRTQDLPRIEQVADAVISGERHPKVGGAMFFHTAGRRYPYGNMHYVALAGGNAFYEKRGRGAVPLPASEPTPSAMSVAAAPEVTAAQTILNEPARNICQVASLTSSHRG</sequence>
<evidence type="ECO:0000313" key="3">
    <source>
        <dbReference type="EMBL" id="KAB1076639.1"/>
    </source>
</evidence>
<dbReference type="Pfam" id="PF07486">
    <property type="entry name" value="Hydrolase_2"/>
    <property type="match status" value="1"/>
</dbReference>
<organism evidence="3 4">
    <name type="scientific">Methylobacterium soli</name>
    <dbReference type="NCBI Taxonomy" id="553447"/>
    <lineage>
        <taxon>Bacteria</taxon>
        <taxon>Pseudomonadati</taxon>
        <taxon>Pseudomonadota</taxon>
        <taxon>Alphaproteobacteria</taxon>
        <taxon>Hyphomicrobiales</taxon>
        <taxon>Methylobacteriaceae</taxon>
        <taxon>Methylobacterium</taxon>
    </lineage>
</organism>
<dbReference type="PROSITE" id="PS51257">
    <property type="entry name" value="PROKAR_LIPOPROTEIN"/>
    <property type="match status" value="1"/>
</dbReference>
<evidence type="ECO:0000256" key="1">
    <source>
        <dbReference type="SAM" id="SignalP"/>
    </source>
</evidence>
<evidence type="ECO:0000259" key="2">
    <source>
        <dbReference type="Pfam" id="PF07486"/>
    </source>
</evidence>
<dbReference type="AlphaFoldDB" id="A0A6L3SSV2"/>
<dbReference type="InterPro" id="IPR011105">
    <property type="entry name" value="Cell_wall_hydrolase_SleB"/>
</dbReference>
<dbReference type="EMBL" id="VZZK01000028">
    <property type="protein sequence ID" value="KAB1076639.1"/>
    <property type="molecule type" value="Genomic_DNA"/>
</dbReference>
<keyword evidence="1" id="KW-0732">Signal</keyword>
<comment type="caution">
    <text evidence="3">The sequence shown here is derived from an EMBL/GenBank/DDBJ whole genome shotgun (WGS) entry which is preliminary data.</text>
</comment>
<protein>
    <submittedName>
        <fullName evidence="3">Cell wall hydrolase</fullName>
    </submittedName>
</protein>
<dbReference type="OrthoDB" id="8433080at2"/>
<dbReference type="InterPro" id="IPR042047">
    <property type="entry name" value="SleB_dom1"/>
</dbReference>
<dbReference type="GO" id="GO:0016787">
    <property type="term" value="F:hydrolase activity"/>
    <property type="evidence" value="ECO:0007669"/>
    <property type="project" value="UniProtKB-KW"/>
</dbReference>
<dbReference type="Gene3D" id="1.10.10.2520">
    <property type="entry name" value="Cell wall hydrolase SleB, domain 1"/>
    <property type="match status" value="1"/>
</dbReference>
<reference evidence="3 4" key="1">
    <citation type="submission" date="2019-09" db="EMBL/GenBank/DDBJ databases">
        <title>YIM 48816 draft genome.</title>
        <authorList>
            <person name="Jiang L."/>
        </authorList>
    </citation>
    <scope>NUCLEOTIDE SEQUENCE [LARGE SCALE GENOMIC DNA]</scope>
    <source>
        <strain evidence="3 4">YIM 48816</strain>
    </source>
</reference>
<gene>
    <name evidence="3" type="ORF">F6X53_22330</name>
</gene>
<keyword evidence="4" id="KW-1185">Reference proteome</keyword>
<feature type="chain" id="PRO_5026874553" evidence="1">
    <location>
        <begin position="24"/>
        <end position="218"/>
    </location>
</feature>
<feature type="signal peptide" evidence="1">
    <location>
        <begin position="1"/>
        <end position="23"/>
    </location>
</feature>
<dbReference type="Proteomes" id="UP000474159">
    <property type="component" value="Unassembled WGS sequence"/>
</dbReference>
<keyword evidence="3" id="KW-0378">Hydrolase</keyword>
<name>A0A6L3SSV2_9HYPH</name>
<proteinExistence type="predicted"/>
<evidence type="ECO:0000313" key="4">
    <source>
        <dbReference type="Proteomes" id="UP000474159"/>
    </source>
</evidence>